<evidence type="ECO:0000313" key="4">
    <source>
        <dbReference type="EMBL" id="MFC4617168.1"/>
    </source>
</evidence>
<comment type="caution">
    <text evidence="4">The sequence shown here is derived from an EMBL/GenBank/DDBJ whole genome shotgun (WGS) entry which is preliminary data.</text>
</comment>
<name>A0ABV9GG96_9BACL</name>
<gene>
    <name evidence="4" type="ORF">ACFO4N_00335</name>
</gene>
<dbReference type="PANTHER" id="PTHR43540">
    <property type="entry name" value="PEROXYUREIDOACRYLATE/UREIDOACRYLATE AMIDOHYDROLASE-RELATED"/>
    <property type="match status" value="1"/>
</dbReference>
<dbReference type="SUPFAM" id="SSF52499">
    <property type="entry name" value="Isochorismatase-like hydrolases"/>
    <property type="match status" value="1"/>
</dbReference>
<keyword evidence="2 4" id="KW-0378">Hydrolase</keyword>
<dbReference type="PANTHER" id="PTHR43540:SF7">
    <property type="entry name" value="ISOCHORISMATASE FAMILY PROTEIN YECD"/>
    <property type="match status" value="1"/>
</dbReference>
<keyword evidence="5" id="KW-1185">Reference proteome</keyword>
<dbReference type="NCBIfam" id="NF008517">
    <property type="entry name" value="PRK11440.1"/>
    <property type="match status" value="1"/>
</dbReference>
<comment type="similarity">
    <text evidence="1">Belongs to the isochorismatase family.</text>
</comment>
<reference evidence="5" key="1">
    <citation type="journal article" date="2019" name="Int. J. Syst. Evol. Microbiol.">
        <title>The Global Catalogue of Microorganisms (GCM) 10K type strain sequencing project: providing services to taxonomists for standard genome sequencing and annotation.</title>
        <authorList>
            <consortium name="The Broad Institute Genomics Platform"/>
            <consortium name="The Broad Institute Genome Sequencing Center for Infectious Disease"/>
            <person name="Wu L."/>
            <person name="Ma J."/>
        </authorList>
    </citation>
    <scope>NUCLEOTIDE SEQUENCE [LARGE SCALE GENOMIC DNA]</scope>
    <source>
        <strain evidence="5">CGMCC 1.16306</strain>
    </source>
</reference>
<dbReference type="CDD" id="cd00431">
    <property type="entry name" value="cysteine_hydrolases"/>
    <property type="match status" value="1"/>
</dbReference>
<evidence type="ECO:0000256" key="1">
    <source>
        <dbReference type="ARBA" id="ARBA00006336"/>
    </source>
</evidence>
<accession>A0ABV9GG96</accession>
<protein>
    <submittedName>
        <fullName evidence="4">Hydrolase</fullName>
    </submittedName>
</protein>
<dbReference type="InterPro" id="IPR050272">
    <property type="entry name" value="Isochorismatase-like_hydrls"/>
</dbReference>
<dbReference type="Pfam" id="PF00857">
    <property type="entry name" value="Isochorismatase"/>
    <property type="match status" value="1"/>
</dbReference>
<feature type="domain" description="Isochorismatase-like" evidence="3">
    <location>
        <begin position="11"/>
        <end position="184"/>
    </location>
</feature>
<dbReference type="PRINTS" id="PR01398">
    <property type="entry name" value="ISCHRISMTASE"/>
</dbReference>
<evidence type="ECO:0000259" key="3">
    <source>
        <dbReference type="Pfam" id="PF00857"/>
    </source>
</evidence>
<dbReference type="InterPro" id="IPR036380">
    <property type="entry name" value="Isochorismatase-like_sf"/>
</dbReference>
<dbReference type="RefSeq" id="WP_376844229.1">
    <property type="nucleotide sequence ID" value="NZ_JBHSFW010000001.1"/>
</dbReference>
<sequence length="190" mass="21002">MTPLELDPKKTALVIIDLQKGIVGMNGEPHASQKVVANNVELADAIRVKGGLVVLVHVDFLDGQDALKPITDQEVKPSGARPDGWSEFVAEISPHPGDLIVTKRQWGAFFGTDLDLQLRRRGIDTIILTGIATNIGVETTAREAFQHNYQQIFIEDAMTGTSKEEHDHTVKYIFPRIGRVRNTKDILEAL</sequence>
<dbReference type="Gene3D" id="3.40.50.850">
    <property type="entry name" value="Isochorismatase-like"/>
    <property type="match status" value="1"/>
</dbReference>
<dbReference type="InterPro" id="IPR016291">
    <property type="entry name" value="Isochorismatase"/>
</dbReference>
<organism evidence="4 5">
    <name type="scientific">Camelliibacillus cellulosilyticus</name>
    <dbReference type="NCBI Taxonomy" id="2174486"/>
    <lineage>
        <taxon>Bacteria</taxon>
        <taxon>Bacillati</taxon>
        <taxon>Bacillota</taxon>
        <taxon>Bacilli</taxon>
        <taxon>Bacillales</taxon>
        <taxon>Sporolactobacillaceae</taxon>
        <taxon>Camelliibacillus</taxon>
    </lineage>
</organism>
<dbReference type="EMBL" id="JBHSFW010000001">
    <property type="protein sequence ID" value="MFC4617168.1"/>
    <property type="molecule type" value="Genomic_DNA"/>
</dbReference>
<dbReference type="GO" id="GO:0016787">
    <property type="term" value="F:hydrolase activity"/>
    <property type="evidence" value="ECO:0007669"/>
    <property type="project" value="UniProtKB-KW"/>
</dbReference>
<evidence type="ECO:0000256" key="2">
    <source>
        <dbReference type="ARBA" id="ARBA00022801"/>
    </source>
</evidence>
<evidence type="ECO:0000313" key="5">
    <source>
        <dbReference type="Proteomes" id="UP001596022"/>
    </source>
</evidence>
<dbReference type="InterPro" id="IPR000868">
    <property type="entry name" value="Isochorismatase-like_dom"/>
</dbReference>
<dbReference type="Proteomes" id="UP001596022">
    <property type="component" value="Unassembled WGS sequence"/>
</dbReference>
<proteinExistence type="inferred from homology"/>